<dbReference type="GeneID" id="14296449"/>
<evidence type="ECO:0000256" key="1">
    <source>
        <dbReference type="SAM" id="MobiDB-lite"/>
    </source>
</evidence>
<dbReference type="OrthoDB" id="20409at10239"/>
<protein>
    <submittedName>
        <fullName evidence="2">Virion associated protein</fullName>
    </submittedName>
</protein>
<evidence type="ECO:0000313" key="3">
    <source>
        <dbReference type="Proteomes" id="UP000009014"/>
    </source>
</evidence>
<name>I6WLQ9_9CAUD</name>
<gene>
    <name evidence="2" type="ORF">BcepMigl_gp64</name>
</gene>
<evidence type="ECO:0000313" key="2">
    <source>
        <dbReference type="EMBL" id="AFN39133.1"/>
    </source>
</evidence>
<dbReference type="KEGG" id="vg:14296449"/>
<dbReference type="RefSeq" id="YP_007236810.1">
    <property type="nucleotide sequence ID" value="NC_019917.1"/>
</dbReference>
<keyword evidence="3" id="KW-1185">Reference proteome</keyword>
<sequence length="117" mass="12549">MVRGDLNASQTGPNSRGDALTDKKVETAIVRVLTTKFGLSERLVQQMQELSGDRGDTAAGRPRAAVRRQDLGAIARMADMKSKAVSAAPTAADYNALRDDVSMIYEALRVIARAMVA</sequence>
<dbReference type="EMBL" id="JX104231">
    <property type="protein sequence ID" value="AFN39133.1"/>
    <property type="molecule type" value="Genomic_DNA"/>
</dbReference>
<organism evidence="2 3">
    <name type="scientific">Burkholderia phage BcepMigl</name>
    <dbReference type="NCBI Taxonomy" id="2886899"/>
    <lineage>
        <taxon>Viruses</taxon>
        <taxon>Duplodnaviria</taxon>
        <taxon>Heunggongvirae</taxon>
        <taxon>Uroviricota</taxon>
        <taxon>Caudoviricetes</taxon>
        <taxon>Lessievirus</taxon>
        <taxon>Lessievirus bcepmigl</taxon>
    </lineage>
</organism>
<accession>I6WLQ9</accession>
<reference evidence="2 3" key="1">
    <citation type="submission" date="2012-05" db="EMBL/GenBank/DDBJ databases">
        <title>Complete genome of the Bcep22-like bacteriophage BcepMigl.</title>
        <authorList>
            <person name="Gill J.J."/>
            <person name="Migl D.M."/>
            <person name="Summer E.J."/>
            <person name="Gonzlaez C.F."/>
            <person name="Young R."/>
        </authorList>
    </citation>
    <scope>NUCLEOTIDE SEQUENCE [LARGE SCALE GENOMIC DNA]</scope>
</reference>
<dbReference type="Proteomes" id="UP000009014">
    <property type="component" value="Segment"/>
</dbReference>
<feature type="region of interest" description="Disordered" evidence="1">
    <location>
        <begin position="1"/>
        <end position="21"/>
    </location>
</feature>
<proteinExistence type="predicted"/>